<evidence type="ECO:0000313" key="7">
    <source>
        <dbReference type="EMBL" id="KAF2489048.1"/>
    </source>
</evidence>
<organism evidence="7 8">
    <name type="scientific">Lophium mytilinum</name>
    <dbReference type="NCBI Taxonomy" id="390894"/>
    <lineage>
        <taxon>Eukaryota</taxon>
        <taxon>Fungi</taxon>
        <taxon>Dikarya</taxon>
        <taxon>Ascomycota</taxon>
        <taxon>Pezizomycotina</taxon>
        <taxon>Dothideomycetes</taxon>
        <taxon>Pleosporomycetidae</taxon>
        <taxon>Mytilinidiales</taxon>
        <taxon>Mytilinidiaceae</taxon>
        <taxon>Lophium</taxon>
    </lineage>
</organism>
<dbReference type="Proteomes" id="UP000799750">
    <property type="component" value="Unassembled WGS sequence"/>
</dbReference>
<dbReference type="Pfam" id="PF09496">
    <property type="entry name" value="CENP-O"/>
    <property type="match status" value="1"/>
</dbReference>
<dbReference type="AlphaFoldDB" id="A0A6A6Q9E1"/>
<keyword evidence="6" id="KW-0137">Centromere</keyword>
<dbReference type="GO" id="GO:0005634">
    <property type="term" value="C:nucleus"/>
    <property type="evidence" value="ECO:0007669"/>
    <property type="project" value="UniProtKB-SubCell"/>
</dbReference>
<comment type="similarity">
    <text evidence="3">Belongs to the CENP-O/MCM21 family.</text>
</comment>
<dbReference type="EMBL" id="MU004200">
    <property type="protein sequence ID" value="KAF2489048.1"/>
    <property type="molecule type" value="Genomic_DNA"/>
</dbReference>
<protein>
    <recommendedName>
        <fullName evidence="9">Cenp-O kinetochore centromere component</fullName>
    </recommendedName>
</protein>
<evidence type="ECO:0000256" key="1">
    <source>
        <dbReference type="ARBA" id="ARBA00004123"/>
    </source>
</evidence>
<keyword evidence="4" id="KW-0158">Chromosome</keyword>
<dbReference type="PANTHER" id="PTHR14582">
    <property type="entry name" value="INNER KINETOCHORE SUBUNIT MAL2"/>
    <property type="match status" value="1"/>
</dbReference>
<name>A0A6A6Q9E1_9PEZI</name>
<evidence type="ECO:0008006" key="9">
    <source>
        <dbReference type="Google" id="ProtNLM"/>
    </source>
</evidence>
<evidence type="ECO:0000256" key="3">
    <source>
        <dbReference type="ARBA" id="ARBA00007321"/>
    </source>
</evidence>
<dbReference type="GO" id="GO:0031511">
    <property type="term" value="C:Mis6-Sim4 complex"/>
    <property type="evidence" value="ECO:0007669"/>
    <property type="project" value="TreeGrafter"/>
</dbReference>
<evidence type="ECO:0000256" key="2">
    <source>
        <dbReference type="ARBA" id="ARBA00004584"/>
    </source>
</evidence>
<keyword evidence="8" id="KW-1185">Reference proteome</keyword>
<evidence type="ECO:0000313" key="8">
    <source>
        <dbReference type="Proteomes" id="UP000799750"/>
    </source>
</evidence>
<evidence type="ECO:0000256" key="5">
    <source>
        <dbReference type="ARBA" id="ARBA00023242"/>
    </source>
</evidence>
<dbReference type="PANTHER" id="PTHR14582:SF1">
    <property type="entry name" value="CENTROMERE PROTEIN O"/>
    <property type="match status" value="1"/>
</dbReference>
<sequence length="304" mass="33634">MATSTPQTLDADLANLHAQLAHLRHRRANLSTALLAHPNTSTLLNTNRPRGVQKPAHRSAASLISKQQKHTTHSLHRALAGCTAYKVQDPDPHAVDSGRVLGVQIEVFIEGAFLPPYHILLNRPYATYPQTLKIHKHTLPPCIPLAQLARKHLPQPNKNDGSEPVQDLQKLVRAVRWEAQSWHLRVAAVERLREEAGLGEDEEVGIMQGLDVDANPSEMLNGYVAPAKAGPRRKGRIVTVDSDRAVTVVSIEWMGGLGVKMRVKKDGEVEKGVARWRSGERDERTERAVLGRIEGVVERLGGRR</sequence>
<comment type="subcellular location">
    <subcellularLocation>
        <location evidence="2">Chromosome</location>
        <location evidence="2">Centromere</location>
    </subcellularLocation>
    <subcellularLocation>
        <location evidence="1">Nucleus</location>
    </subcellularLocation>
</comment>
<evidence type="ECO:0000256" key="6">
    <source>
        <dbReference type="ARBA" id="ARBA00023328"/>
    </source>
</evidence>
<keyword evidence="5" id="KW-0539">Nucleus</keyword>
<reference evidence="7" key="1">
    <citation type="journal article" date="2020" name="Stud. Mycol.">
        <title>101 Dothideomycetes genomes: a test case for predicting lifestyles and emergence of pathogens.</title>
        <authorList>
            <person name="Haridas S."/>
            <person name="Albert R."/>
            <person name="Binder M."/>
            <person name="Bloem J."/>
            <person name="Labutti K."/>
            <person name="Salamov A."/>
            <person name="Andreopoulos B."/>
            <person name="Baker S."/>
            <person name="Barry K."/>
            <person name="Bills G."/>
            <person name="Bluhm B."/>
            <person name="Cannon C."/>
            <person name="Castanera R."/>
            <person name="Culley D."/>
            <person name="Daum C."/>
            <person name="Ezra D."/>
            <person name="Gonzalez J."/>
            <person name="Henrissat B."/>
            <person name="Kuo A."/>
            <person name="Liang C."/>
            <person name="Lipzen A."/>
            <person name="Lutzoni F."/>
            <person name="Magnuson J."/>
            <person name="Mondo S."/>
            <person name="Nolan M."/>
            <person name="Ohm R."/>
            <person name="Pangilinan J."/>
            <person name="Park H.-J."/>
            <person name="Ramirez L."/>
            <person name="Alfaro M."/>
            <person name="Sun H."/>
            <person name="Tritt A."/>
            <person name="Yoshinaga Y."/>
            <person name="Zwiers L.-H."/>
            <person name="Turgeon B."/>
            <person name="Goodwin S."/>
            <person name="Spatafora J."/>
            <person name="Crous P."/>
            <person name="Grigoriev I."/>
        </authorList>
    </citation>
    <scope>NUCLEOTIDE SEQUENCE</scope>
    <source>
        <strain evidence="7">CBS 269.34</strain>
    </source>
</reference>
<dbReference type="InterPro" id="IPR018464">
    <property type="entry name" value="CENP-O"/>
</dbReference>
<dbReference type="OrthoDB" id="10050372at2759"/>
<gene>
    <name evidence="7" type="ORF">BU16DRAFT_496923</name>
</gene>
<evidence type="ECO:0000256" key="4">
    <source>
        <dbReference type="ARBA" id="ARBA00022454"/>
    </source>
</evidence>
<accession>A0A6A6Q9E1</accession>
<proteinExistence type="inferred from homology"/>